<dbReference type="Pfam" id="PF07885">
    <property type="entry name" value="Ion_trans_2"/>
    <property type="match status" value="1"/>
</dbReference>
<reference evidence="4 6" key="1">
    <citation type="journal article" date="2013" name="PLoS ONE">
        <title>Predicting the Proteins of Angomonas deanei, Strigomonas culicis and Their Respective Endosymbionts Reveals New Aspects of the Trypanosomatidae Family.</title>
        <authorList>
            <person name="Motta M.C."/>
            <person name="Martins A.C."/>
            <person name="de Souza S.S."/>
            <person name="Catta-Preta C.M."/>
            <person name="Silva R."/>
            <person name="Klein C.C."/>
            <person name="de Almeida L.G."/>
            <person name="de Lima Cunha O."/>
            <person name="Ciapina L.P."/>
            <person name="Brocchi M."/>
            <person name="Colabardini A.C."/>
            <person name="de Araujo Lima B."/>
            <person name="Machado C.R."/>
            <person name="de Almeida Soares C.M."/>
            <person name="Probst C.M."/>
            <person name="de Menezes C.B."/>
            <person name="Thompson C.E."/>
            <person name="Bartholomeu D.C."/>
            <person name="Gradia D.F."/>
            <person name="Pavoni D.P."/>
            <person name="Grisard E.C."/>
            <person name="Fantinatti-Garboggini F."/>
            <person name="Marchini F.K."/>
            <person name="Rodrigues-Luiz G.F."/>
            <person name="Wagner G."/>
            <person name="Goldman G.H."/>
            <person name="Fietto J.L."/>
            <person name="Elias M.C."/>
            <person name="Goldman M.H."/>
            <person name="Sagot M.F."/>
            <person name="Pereira M."/>
            <person name="Stoco P.H."/>
            <person name="de Mendonca-Neto R.P."/>
            <person name="Teixeira S.M."/>
            <person name="Maciel T.E."/>
            <person name="de Oliveira Mendes T.A."/>
            <person name="Urmenyi T.P."/>
            <person name="de Souza W."/>
            <person name="Schenkman S."/>
            <person name="de Vasconcelos A.T."/>
        </authorList>
    </citation>
    <scope>NUCLEOTIDE SEQUENCE [LARGE SCALE GENOMIC DNA]</scope>
</reference>
<dbReference type="SUPFAM" id="SSF81324">
    <property type="entry name" value="Voltage-gated potassium channels"/>
    <property type="match status" value="1"/>
</dbReference>
<dbReference type="Gene3D" id="1.10.287.70">
    <property type="match status" value="1"/>
</dbReference>
<dbReference type="AlphaFoldDB" id="S9ULS0"/>
<feature type="compositionally biased region" description="Polar residues" evidence="1">
    <location>
        <begin position="370"/>
        <end position="382"/>
    </location>
</feature>
<keyword evidence="2" id="KW-0472">Membrane</keyword>
<dbReference type="Proteomes" id="UP000015354">
    <property type="component" value="Unassembled WGS sequence"/>
</dbReference>
<feature type="transmembrane region" description="Helical" evidence="2">
    <location>
        <begin position="41"/>
        <end position="61"/>
    </location>
</feature>
<evidence type="ECO:0000259" key="3">
    <source>
        <dbReference type="Pfam" id="PF07885"/>
    </source>
</evidence>
<organism evidence="4 6">
    <name type="scientific">Strigomonas culicis</name>
    <dbReference type="NCBI Taxonomy" id="28005"/>
    <lineage>
        <taxon>Eukaryota</taxon>
        <taxon>Discoba</taxon>
        <taxon>Euglenozoa</taxon>
        <taxon>Kinetoplastea</taxon>
        <taxon>Metakinetoplastina</taxon>
        <taxon>Trypanosomatida</taxon>
        <taxon>Trypanosomatidae</taxon>
        <taxon>Strigomonadinae</taxon>
        <taxon>Strigomonas</taxon>
    </lineage>
</organism>
<dbReference type="InterPro" id="IPR015449">
    <property type="entry name" value="K_chnl_Ca-activ_SK"/>
</dbReference>
<feature type="transmembrane region" description="Helical" evidence="2">
    <location>
        <begin position="193"/>
        <end position="213"/>
    </location>
</feature>
<evidence type="ECO:0000313" key="6">
    <source>
        <dbReference type="Proteomes" id="UP000015354"/>
    </source>
</evidence>
<evidence type="ECO:0000256" key="2">
    <source>
        <dbReference type="SAM" id="Phobius"/>
    </source>
</evidence>
<feature type="transmembrane region" description="Helical" evidence="2">
    <location>
        <begin position="67"/>
        <end position="89"/>
    </location>
</feature>
<gene>
    <name evidence="5" type="ORF">STCU_01808</name>
    <name evidence="4" type="ORF">STCU_03223</name>
</gene>
<comment type="caution">
    <text evidence="4">The sequence shown here is derived from an EMBL/GenBank/DDBJ whole genome shotgun (WGS) entry which is preliminary data.</text>
</comment>
<feature type="transmembrane region" description="Helical" evidence="2">
    <location>
        <begin position="249"/>
        <end position="266"/>
    </location>
</feature>
<evidence type="ECO:0000256" key="1">
    <source>
        <dbReference type="SAM" id="MobiDB-lite"/>
    </source>
</evidence>
<protein>
    <submittedName>
        <fullName evidence="4">Ion transport protein</fullName>
    </submittedName>
</protein>
<proteinExistence type="predicted"/>
<evidence type="ECO:0000313" key="5">
    <source>
        <dbReference type="EMBL" id="EPY34163.1"/>
    </source>
</evidence>
<dbReference type="PANTHER" id="PTHR10153">
    <property type="entry name" value="SMALL CONDUCTANCE CALCIUM-ACTIVATED POTASSIUM CHANNEL"/>
    <property type="match status" value="1"/>
</dbReference>
<feature type="region of interest" description="Disordered" evidence="1">
    <location>
        <begin position="362"/>
        <end position="445"/>
    </location>
</feature>
<keyword evidence="2" id="KW-0812">Transmembrane</keyword>
<dbReference type="InterPro" id="IPR013099">
    <property type="entry name" value="K_chnl_dom"/>
</dbReference>
<keyword evidence="6" id="KW-1185">Reference proteome</keyword>
<reference evidence="4" key="2">
    <citation type="submission" date="2013-03" db="EMBL/GenBank/DDBJ databases">
        <authorList>
            <person name="Motta M.C.M."/>
            <person name="Martins A.C.A."/>
            <person name="Preta C.M.C.C."/>
            <person name="Silva R."/>
            <person name="de Souza S.S."/>
            <person name="Klein C.C."/>
            <person name="de Almeida L.G.P."/>
            <person name="Cunha O.L."/>
            <person name="Colabardini A.C."/>
            <person name="Lima B.A."/>
            <person name="Machado C.R."/>
            <person name="Soares C.M.A."/>
            <person name="de Menezes C.B.A."/>
            <person name="Bartolomeu D.C."/>
            <person name="Grisard E.C."/>
            <person name="Fantinatti-Garboggini F."/>
            <person name="Rodrigues-Luiz G.F."/>
            <person name="Wagner G."/>
            <person name="Goldman G.H."/>
            <person name="Fietto J.L.R."/>
            <person name="Ciapina L.P."/>
            <person name="Brocchi M."/>
            <person name="Elias M.C."/>
            <person name="Goldman M.H.S."/>
            <person name="Sagot M.-F."/>
            <person name="Pereira M."/>
            <person name="Stoco P.H."/>
            <person name="Teixeira S.M.R."/>
            <person name="de Mendonca-Neto R.P."/>
            <person name="Maciel T.E.F."/>
            <person name="Mendes T.A.O."/>
            <person name="Urmenyi T.P."/>
            <person name="Teixeira M.M.G."/>
            <person name="de Camargo E.F.P."/>
            <person name="de Sousa W."/>
            <person name="Schenkman S."/>
            <person name="de Vasconcelos A.T.R."/>
        </authorList>
    </citation>
    <scope>NUCLEOTIDE SEQUENCE</scope>
</reference>
<keyword evidence="2" id="KW-1133">Transmembrane helix</keyword>
<sequence>MEIRARVEKLMRPPVPTAVPIVCKGTDQIVSFENSVSTHRFFRGVQCFLFILCYALSMFQIESYAGNVALHMIILLCSLAGEVLLFLIYRIKARFAGFTNPACAGAKQVHALHTPYMSLYVLESIVWILQCPPGVRSVALLDGLDSLILLRVYVLVVYFSHYTTQGLFTRTIAILCGFRFNSNQAFRTDNMSLHWFVTPVASLLMWLALALMYSKAEVTSFLDALYFCFTSAAFVGYGDYSPRSFVGRLAAVLSWMLGVMLLAWCVRLMHDMLHITEPERNLYTLFRTNRLCGRVPGEAARTIQRAWKLYVAKKEQRHALSIQLNAWLLTGQAAHFRSLRRAFVANEVAFLRATRTFADSLSALSPSSSRRVTPSGTPTTLSPRRRPFALFQAVRPKTPKAPDGSGSSGGTPSPHTPRSPQLKGASGRSTPTFTTTVATAPPAPSAASAQAVAEVQQRLARMDRNLDALLAKAKRVMTMAPSMGLANSSEVDS</sequence>
<feature type="transmembrane region" description="Helical" evidence="2">
    <location>
        <begin position="220"/>
        <end position="237"/>
    </location>
</feature>
<name>S9ULS0_9TRYP</name>
<dbReference type="EMBL" id="ATMH01003223">
    <property type="protein sequence ID" value="EPY31802.1"/>
    <property type="molecule type" value="Genomic_DNA"/>
</dbReference>
<evidence type="ECO:0000313" key="4">
    <source>
        <dbReference type="EMBL" id="EPY31802.1"/>
    </source>
</evidence>
<feature type="compositionally biased region" description="Low complexity" evidence="1">
    <location>
        <begin position="429"/>
        <end position="445"/>
    </location>
</feature>
<feature type="domain" description="Potassium channel" evidence="3">
    <location>
        <begin position="203"/>
        <end position="273"/>
    </location>
</feature>
<feature type="compositionally biased region" description="Low complexity" evidence="1">
    <location>
        <begin position="402"/>
        <end position="420"/>
    </location>
</feature>
<dbReference type="EMBL" id="ATMH01001808">
    <property type="protein sequence ID" value="EPY34163.1"/>
    <property type="molecule type" value="Genomic_DNA"/>
</dbReference>
<dbReference type="GO" id="GO:0016286">
    <property type="term" value="F:small conductance calcium-activated potassium channel activity"/>
    <property type="evidence" value="ECO:0007669"/>
    <property type="project" value="InterPro"/>
</dbReference>
<accession>S9ULS0</accession>
<dbReference type="OrthoDB" id="8879391at2759"/>
<dbReference type="GO" id="GO:0016020">
    <property type="term" value="C:membrane"/>
    <property type="evidence" value="ECO:0007669"/>
    <property type="project" value="InterPro"/>
</dbReference>